<sequence>MSGSEASNLGYSEYPPNNNINGAFVNVNNTNNPANFGSNEIPPRGLFGASCNMDAAAGIAPGICMNGGKKRGKHVKSFKLLKRKIKNISNIYKMRYTKKQRKQIKRRISKKYIKKSRRPRSSRRSRMGRRMRKMQKGGAMTELGYSNLHHDNGGVKLSYNETGASSGYGFHVPSSDAQINSALASPTPISPYAKL</sequence>
<feature type="compositionally biased region" description="Basic residues" evidence="1">
    <location>
        <begin position="113"/>
        <end position="135"/>
    </location>
</feature>
<dbReference type="EMBL" id="MN739824">
    <property type="protein sequence ID" value="QHT27589.1"/>
    <property type="molecule type" value="Genomic_DNA"/>
</dbReference>
<accession>A0A6C0EH40</accession>
<proteinExistence type="predicted"/>
<name>A0A6C0EH40_9ZZZZ</name>
<reference evidence="2" key="1">
    <citation type="journal article" date="2020" name="Nature">
        <title>Giant virus diversity and host interactions through global metagenomics.</title>
        <authorList>
            <person name="Schulz F."/>
            <person name="Roux S."/>
            <person name="Paez-Espino D."/>
            <person name="Jungbluth S."/>
            <person name="Walsh D.A."/>
            <person name="Denef V.J."/>
            <person name="McMahon K.D."/>
            <person name="Konstantinidis K.T."/>
            <person name="Eloe-Fadrosh E.A."/>
            <person name="Kyrpides N.C."/>
            <person name="Woyke T."/>
        </authorList>
    </citation>
    <scope>NUCLEOTIDE SEQUENCE</scope>
    <source>
        <strain evidence="2">GVMAG-M-3300023179-33</strain>
    </source>
</reference>
<protein>
    <submittedName>
        <fullName evidence="2">Uncharacterized protein</fullName>
    </submittedName>
</protein>
<feature type="region of interest" description="Disordered" evidence="1">
    <location>
        <begin position="113"/>
        <end position="137"/>
    </location>
</feature>
<evidence type="ECO:0000256" key="1">
    <source>
        <dbReference type="SAM" id="MobiDB-lite"/>
    </source>
</evidence>
<evidence type="ECO:0000313" key="2">
    <source>
        <dbReference type="EMBL" id="QHT27589.1"/>
    </source>
</evidence>
<dbReference type="AlphaFoldDB" id="A0A6C0EH40"/>
<organism evidence="2">
    <name type="scientific">viral metagenome</name>
    <dbReference type="NCBI Taxonomy" id="1070528"/>
    <lineage>
        <taxon>unclassified sequences</taxon>
        <taxon>metagenomes</taxon>
        <taxon>organismal metagenomes</taxon>
    </lineage>
</organism>